<organism evidence="2 3">
    <name type="scientific">Helicobacter pylori Hp H-6</name>
    <dbReference type="NCBI Taxonomy" id="992061"/>
    <lineage>
        <taxon>Bacteria</taxon>
        <taxon>Pseudomonadati</taxon>
        <taxon>Campylobacterota</taxon>
        <taxon>Epsilonproteobacteria</taxon>
        <taxon>Campylobacterales</taxon>
        <taxon>Helicobacteraceae</taxon>
        <taxon>Helicobacter</taxon>
    </lineage>
</organism>
<proteinExistence type="predicted"/>
<evidence type="ECO:0000313" key="2">
    <source>
        <dbReference type="EMBL" id="EJB79632.1"/>
    </source>
</evidence>
<reference evidence="2 3" key="1">
    <citation type="journal article" date="2013" name="Pathog. Dis.">
        <title>Genome sequences of 65 Helicobacter pylori strains isolated from asymptomatic individuals and patients with gastric cancer, peptic ulcer disease, or gastritis.</title>
        <authorList>
            <person name="Blanchard T.G."/>
            <person name="Czinn S.J."/>
            <person name="Correa P."/>
            <person name="Nakazawa T."/>
            <person name="Keelan M."/>
            <person name="Morningstar L."/>
            <person name="Santana-Cruz I."/>
            <person name="Maroo A."/>
            <person name="McCracken C."/>
            <person name="Shefchek K."/>
            <person name="Daugherty S."/>
            <person name="Song Y."/>
            <person name="Fraser C.M."/>
            <person name="Fricke W.F."/>
        </authorList>
    </citation>
    <scope>NUCLEOTIDE SEQUENCE [LARGE SCALE GENOMIC DNA]</scope>
    <source>
        <strain evidence="2 3">Hp H-6</strain>
    </source>
</reference>
<dbReference type="PATRIC" id="fig|992061.3.peg.1725"/>
<dbReference type="Proteomes" id="UP000004177">
    <property type="component" value="Unassembled WGS sequence"/>
</dbReference>
<evidence type="ECO:0000313" key="3">
    <source>
        <dbReference type="Proteomes" id="UP000004177"/>
    </source>
</evidence>
<gene>
    <name evidence="2" type="ORF">HPHPH6_1759</name>
</gene>
<keyword evidence="1" id="KW-1133">Transmembrane helix</keyword>
<feature type="transmembrane region" description="Helical" evidence="1">
    <location>
        <begin position="12"/>
        <end position="33"/>
    </location>
</feature>
<protein>
    <submittedName>
        <fullName evidence="2">Putative membrane protein</fullName>
    </submittedName>
</protein>
<comment type="caution">
    <text evidence="2">The sequence shown here is derived from an EMBL/GenBank/DDBJ whole genome shotgun (WGS) entry which is preliminary data.</text>
</comment>
<keyword evidence="1" id="KW-0472">Membrane</keyword>
<sequence length="37" mass="4639">MMRNAKIRLTPLFVFFRLMFNLKFFLKIVFLIFKQIL</sequence>
<dbReference type="EMBL" id="AKOZ01000010">
    <property type="protein sequence ID" value="EJB79632.1"/>
    <property type="molecule type" value="Genomic_DNA"/>
</dbReference>
<name>J0MZK4_HELPX</name>
<evidence type="ECO:0000256" key="1">
    <source>
        <dbReference type="SAM" id="Phobius"/>
    </source>
</evidence>
<keyword evidence="1" id="KW-0812">Transmembrane</keyword>
<dbReference type="AlphaFoldDB" id="J0MZK4"/>
<accession>J0MZK4</accession>